<dbReference type="PRINTS" id="PR00046">
    <property type="entry name" value="SIGMA70FCT"/>
</dbReference>
<dbReference type="GO" id="GO:0016987">
    <property type="term" value="F:sigma factor activity"/>
    <property type="evidence" value="ECO:0007669"/>
    <property type="project" value="UniProtKB-KW"/>
</dbReference>
<dbReference type="InterPro" id="IPR007630">
    <property type="entry name" value="RNA_pol_sigma70_r4"/>
</dbReference>
<evidence type="ECO:0000256" key="5">
    <source>
        <dbReference type="ARBA" id="ARBA00023163"/>
    </source>
</evidence>
<sequence length="444" mass="49203">MAVAPSPSVADRRPLTAAEEEQASKIRSALAQQSNDPIKAFMTEVSNDGLLTSQEEVELSQGIGELVRLRKARFRACRAEGLLPKGGPLDENGSARGPRAREANALRDVAFERLDHQSWADEAELSVEEVLSRWEHGTRCRERMVMANQRLVFSLAKRYQGQGLTLEDLIIEGTFGLIKGAEKYDGSKGFKFSTYATWWVRQAITRALADQGRTIRLPVHLVELLHRVNRVKREEIERNGVEPSIAWLADQVGVTVAKLENLMSAATDTMSLDQEIGGRGGGGSSASYNGGRAQTIMDQAVTEDAHAQNDGDGGTLNMLMREDIETVLNTLTPRERDVMRLRYGLADGVSHTLEDIGDEFSLTRERIRQIEAKAIRKLRQPFRSRPLLEYVQSNQPTPVATPAFAAQQRRKITDAVKAGQVPEAIAVPKRGRGRPRKDAKKTDT</sequence>
<proteinExistence type="inferred from homology"/>
<evidence type="ECO:0000259" key="7">
    <source>
        <dbReference type="PROSITE" id="PS00716"/>
    </source>
</evidence>
<dbReference type="AlphaFoldDB" id="A0A7S3F6M7"/>
<dbReference type="Gene3D" id="1.20.120.1810">
    <property type="match status" value="1"/>
</dbReference>
<dbReference type="InterPro" id="IPR014284">
    <property type="entry name" value="RNA_pol_sigma-70_dom"/>
</dbReference>
<evidence type="ECO:0000256" key="3">
    <source>
        <dbReference type="ARBA" id="ARBA00023082"/>
    </source>
</evidence>
<keyword evidence="5" id="KW-0804">Transcription</keyword>
<dbReference type="InterPro" id="IPR013324">
    <property type="entry name" value="RNA_pol_sigma_r3/r4-like"/>
</dbReference>
<dbReference type="InterPro" id="IPR036388">
    <property type="entry name" value="WH-like_DNA-bd_sf"/>
</dbReference>
<feature type="domain" description="RNA polymerase sigma-70" evidence="7">
    <location>
        <begin position="352"/>
        <end position="378"/>
    </location>
</feature>
<dbReference type="InterPro" id="IPR000943">
    <property type="entry name" value="RNA_pol_sigma70"/>
</dbReference>
<evidence type="ECO:0000256" key="6">
    <source>
        <dbReference type="SAM" id="MobiDB-lite"/>
    </source>
</evidence>
<keyword evidence="4" id="KW-0238">DNA-binding</keyword>
<dbReference type="Pfam" id="PF04539">
    <property type="entry name" value="Sigma70_r3"/>
    <property type="match status" value="1"/>
</dbReference>
<dbReference type="SUPFAM" id="SSF88946">
    <property type="entry name" value="Sigma2 domain of RNA polymerase sigma factors"/>
    <property type="match status" value="1"/>
</dbReference>
<evidence type="ECO:0000256" key="2">
    <source>
        <dbReference type="ARBA" id="ARBA00023015"/>
    </source>
</evidence>
<dbReference type="CDD" id="cd06171">
    <property type="entry name" value="Sigma70_r4"/>
    <property type="match status" value="1"/>
</dbReference>
<dbReference type="PANTHER" id="PTHR30603:SF47">
    <property type="entry name" value="RNA POLYMERASE SIGMA FACTOR SIGD, CHLOROPLASTIC"/>
    <property type="match status" value="1"/>
</dbReference>
<dbReference type="SUPFAM" id="SSF88659">
    <property type="entry name" value="Sigma3 and sigma4 domains of RNA polymerase sigma factors"/>
    <property type="match status" value="2"/>
</dbReference>
<dbReference type="GO" id="GO:0003677">
    <property type="term" value="F:DNA binding"/>
    <property type="evidence" value="ECO:0007669"/>
    <property type="project" value="UniProtKB-KW"/>
</dbReference>
<dbReference type="NCBIfam" id="TIGR02937">
    <property type="entry name" value="sigma70-ECF"/>
    <property type="match status" value="1"/>
</dbReference>
<dbReference type="InterPro" id="IPR007627">
    <property type="entry name" value="RNA_pol_sigma70_r2"/>
</dbReference>
<evidence type="ECO:0000256" key="1">
    <source>
        <dbReference type="ARBA" id="ARBA00007788"/>
    </source>
</evidence>
<dbReference type="Gene3D" id="1.10.10.10">
    <property type="entry name" value="Winged helix-like DNA-binding domain superfamily/Winged helix DNA-binding domain"/>
    <property type="match status" value="2"/>
</dbReference>
<dbReference type="InterPro" id="IPR013325">
    <property type="entry name" value="RNA_pol_sigma_r2"/>
</dbReference>
<keyword evidence="2" id="KW-0805">Transcription regulation</keyword>
<dbReference type="InterPro" id="IPR050239">
    <property type="entry name" value="Sigma-70_RNA_pol_init_factors"/>
</dbReference>
<evidence type="ECO:0000256" key="4">
    <source>
        <dbReference type="ARBA" id="ARBA00023125"/>
    </source>
</evidence>
<protein>
    <recommendedName>
        <fullName evidence="7">RNA polymerase sigma-70 domain-containing protein</fullName>
    </recommendedName>
</protein>
<evidence type="ECO:0000313" key="8">
    <source>
        <dbReference type="EMBL" id="CAE0126319.1"/>
    </source>
</evidence>
<dbReference type="PROSITE" id="PS00716">
    <property type="entry name" value="SIGMA70_2"/>
    <property type="match status" value="1"/>
</dbReference>
<name>A0A7S3F6M7_9VIRI</name>
<dbReference type="EMBL" id="HBHY01001622">
    <property type="protein sequence ID" value="CAE0126319.1"/>
    <property type="molecule type" value="Transcribed_RNA"/>
</dbReference>
<keyword evidence="3" id="KW-0731">Sigma factor</keyword>
<dbReference type="GO" id="GO:0006352">
    <property type="term" value="P:DNA-templated transcription initiation"/>
    <property type="evidence" value="ECO:0007669"/>
    <property type="project" value="InterPro"/>
</dbReference>
<reference evidence="8" key="1">
    <citation type="submission" date="2021-01" db="EMBL/GenBank/DDBJ databases">
        <authorList>
            <person name="Corre E."/>
            <person name="Pelletier E."/>
            <person name="Niang G."/>
            <person name="Scheremetjew M."/>
            <person name="Finn R."/>
            <person name="Kale V."/>
            <person name="Holt S."/>
            <person name="Cochrane G."/>
            <person name="Meng A."/>
            <person name="Brown T."/>
            <person name="Cohen L."/>
        </authorList>
    </citation>
    <scope>NUCLEOTIDE SEQUENCE</scope>
    <source>
        <strain evidence="8">RCC927</strain>
    </source>
</reference>
<organism evidence="8">
    <name type="scientific">Prasinoderma singulare</name>
    <dbReference type="NCBI Taxonomy" id="676789"/>
    <lineage>
        <taxon>Eukaryota</taxon>
        <taxon>Viridiplantae</taxon>
        <taxon>Prasinodermophyta</taxon>
        <taxon>Prasinodermophyceae</taxon>
        <taxon>Prasinodermales</taxon>
        <taxon>Prasinodermaceae</taxon>
        <taxon>Prasinoderma</taxon>
    </lineage>
</organism>
<dbReference type="InterPro" id="IPR007624">
    <property type="entry name" value="RNA_pol_sigma70_r3"/>
</dbReference>
<feature type="region of interest" description="Disordered" evidence="6">
    <location>
        <begin position="1"/>
        <end position="32"/>
    </location>
</feature>
<gene>
    <name evidence="8" type="ORF">PSIN1315_LOCUS994</name>
</gene>
<dbReference type="Pfam" id="PF04545">
    <property type="entry name" value="Sigma70_r4"/>
    <property type="match status" value="1"/>
</dbReference>
<comment type="similarity">
    <text evidence="1">Belongs to the sigma-70 factor family.</text>
</comment>
<accession>A0A7S3F6M7</accession>
<dbReference type="PANTHER" id="PTHR30603">
    <property type="entry name" value="RNA POLYMERASE SIGMA FACTOR RPO"/>
    <property type="match status" value="1"/>
</dbReference>
<dbReference type="Pfam" id="PF04542">
    <property type="entry name" value="Sigma70_r2"/>
    <property type="match status" value="1"/>
</dbReference>